<dbReference type="Gene3D" id="1.20.1720.10">
    <property type="entry name" value="Multidrug resistance protein D"/>
    <property type="match status" value="1"/>
</dbReference>
<keyword evidence="2 6" id="KW-0812">Transmembrane</keyword>
<feature type="compositionally biased region" description="Low complexity" evidence="5">
    <location>
        <begin position="464"/>
        <end position="479"/>
    </location>
</feature>
<evidence type="ECO:0000259" key="7">
    <source>
        <dbReference type="PROSITE" id="PS50850"/>
    </source>
</evidence>
<evidence type="ECO:0000313" key="9">
    <source>
        <dbReference type="Proteomes" id="UP001501414"/>
    </source>
</evidence>
<feature type="region of interest" description="Disordered" evidence="5">
    <location>
        <begin position="464"/>
        <end position="508"/>
    </location>
</feature>
<feature type="transmembrane region" description="Helical" evidence="6">
    <location>
        <begin position="102"/>
        <end position="123"/>
    </location>
</feature>
<evidence type="ECO:0000256" key="2">
    <source>
        <dbReference type="ARBA" id="ARBA00022692"/>
    </source>
</evidence>
<dbReference type="PRINTS" id="PR01036">
    <property type="entry name" value="TCRTETB"/>
</dbReference>
<dbReference type="Proteomes" id="UP001501414">
    <property type="component" value="Unassembled WGS sequence"/>
</dbReference>
<feature type="transmembrane region" description="Helical" evidence="6">
    <location>
        <begin position="359"/>
        <end position="381"/>
    </location>
</feature>
<evidence type="ECO:0000256" key="1">
    <source>
        <dbReference type="ARBA" id="ARBA00004651"/>
    </source>
</evidence>
<dbReference type="PANTHER" id="PTHR23501:SF197">
    <property type="entry name" value="COMD"/>
    <property type="match status" value="1"/>
</dbReference>
<evidence type="ECO:0000256" key="5">
    <source>
        <dbReference type="SAM" id="MobiDB-lite"/>
    </source>
</evidence>
<evidence type="ECO:0000256" key="3">
    <source>
        <dbReference type="ARBA" id="ARBA00022989"/>
    </source>
</evidence>
<feature type="transmembrane region" description="Helical" evidence="6">
    <location>
        <begin position="198"/>
        <end position="218"/>
    </location>
</feature>
<dbReference type="InterPro" id="IPR036259">
    <property type="entry name" value="MFS_trans_sf"/>
</dbReference>
<feature type="transmembrane region" description="Helical" evidence="6">
    <location>
        <begin position="266"/>
        <end position="290"/>
    </location>
</feature>
<feature type="transmembrane region" description="Helical" evidence="6">
    <location>
        <begin position="224"/>
        <end position="245"/>
    </location>
</feature>
<dbReference type="SUPFAM" id="SSF103473">
    <property type="entry name" value="MFS general substrate transporter"/>
    <property type="match status" value="1"/>
</dbReference>
<keyword evidence="3 6" id="KW-1133">Transmembrane helix</keyword>
<dbReference type="Pfam" id="PF07690">
    <property type="entry name" value="MFS_1"/>
    <property type="match status" value="1"/>
</dbReference>
<feature type="transmembrane region" description="Helical" evidence="6">
    <location>
        <begin position="296"/>
        <end position="319"/>
    </location>
</feature>
<reference evidence="8 9" key="1">
    <citation type="journal article" date="2019" name="Int. J. Syst. Evol. Microbiol.">
        <title>The Global Catalogue of Microorganisms (GCM) 10K type strain sequencing project: providing services to taxonomists for standard genome sequencing and annotation.</title>
        <authorList>
            <consortium name="The Broad Institute Genomics Platform"/>
            <consortium name="The Broad Institute Genome Sequencing Center for Infectious Disease"/>
            <person name="Wu L."/>
            <person name="Ma J."/>
        </authorList>
    </citation>
    <scope>NUCLEOTIDE SEQUENCE [LARGE SCALE GENOMIC DNA]</scope>
    <source>
        <strain evidence="8 9">JCM 11896</strain>
    </source>
</reference>
<feature type="transmembrane region" description="Helical" evidence="6">
    <location>
        <begin position="393"/>
        <end position="416"/>
    </location>
</feature>
<comment type="caution">
    <text evidence="8">The sequence shown here is derived from an EMBL/GenBank/DDBJ whole genome shotgun (WGS) entry which is preliminary data.</text>
</comment>
<comment type="subcellular location">
    <subcellularLocation>
        <location evidence="1">Cell membrane</location>
        <topology evidence="1">Multi-pass membrane protein</topology>
    </subcellularLocation>
</comment>
<dbReference type="RefSeq" id="WP_344023582.1">
    <property type="nucleotide sequence ID" value="NZ_BAAAJK010000014.1"/>
</dbReference>
<feature type="transmembrane region" description="Helical" evidence="6">
    <location>
        <begin position="135"/>
        <end position="157"/>
    </location>
</feature>
<dbReference type="EMBL" id="BAAAJK010000014">
    <property type="protein sequence ID" value="GAA1391569.1"/>
    <property type="molecule type" value="Genomic_DNA"/>
</dbReference>
<dbReference type="Gene3D" id="1.20.1250.20">
    <property type="entry name" value="MFS general substrate transporter like domains"/>
    <property type="match status" value="1"/>
</dbReference>
<feature type="transmembrane region" description="Helical" evidence="6">
    <location>
        <begin position="436"/>
        <end position="457"/>
    </location>
</feature>
<evidence type="ECO:0000313" key="8">
    <source>
        <dbReference type="EMBL" id="GAA1391569.1"/>
    </source>
</evidence>
<organism evidence="8 9">
    <name type="scientific">Pseudonocardia kongjuensis</name>
    <dbReference type="NCBI Taxonomy" id="102227"/>
    <lineage>
        <taxon>Bacteria</taxon>
        <taxon>Bacillati</taxon>
        <taxon>Actinomycetota</taxon>
        <taxon>Actinomycetes</taxon>
        <taxon>Pseudonocardiales</taxon>
        <taxon>Pseudonocardiaceae</taxon>
        <taxon>Pseudonocardia</taxon>
    </lineage>
</organism>
<feature type="transmembrane region" description="Helical" evidence="6">
    <location>
        <begin position="331"/>
        <end position="353"/>
    </location>
</feature>
<feature type="transmembrane region" description="Helical" evidence="6">
    <location>
        <begin position="45"/>
        <end position="65"/>
    </location>
</feature>
<dbReference type="PANTHER" id="PTHR23501">
    <property type="entry name" value="MAJOR FACILITATOR SUPERFAMILY"/>
    <property type="match status" value="1"/>
</dbReference>
<gene>
    <name evidence="8" type="ORF">GCM10009613_34300</name>
</gene>
<keyword evidence="9" id="KW-1185">Reference proteome</keyword>
<feature type="domain" description="Major facilitator superfamily (MFS) profile" evidence="7">
    <location>
        <begin position="12"/>
        <end position="462"/>
    </location>
</feature>
<dbReference type="InterPro" id="IPR020846">
    <property type="entry name" value="MFS_dom"/>
</dbReference>
<dbReference type="InterPro" id="IPR011701">
    <property type="entry name" value="MFS"/>
</dbReference>
<protein>
    <submittedName>
        <fullName evidence="8">MDR family MFS transporter</fullName>
    </submittedName>
</protein>
<evidence type="ECO:0000256" key="4">
    <source>
        <dbReference type="ARBA" id="ARBA00023136"/>
    </source>
</evidence>
<feature type="transmembrane region" description="Helical" evidence="6">
    <location>
        <begin position="77"/>
        <end position="96"/>
    </location>
</feature>
<name>A0ABN1XVX2_9PSEU</name>
<dbReference type="PROSITE" id="PS50850">
    <property type="entry name" value="MFS"/>
    <property type="match status" value="1"/>
</dbReference>
<sequence length="508" mass="49462">MAGPRTGAPVAALAAVMVLTLLGALDQTLLTAALAVIARDLGQPHLVPAVLTAFLAATTSTMLLSGALGDRHGRRPVLLGAIAAFVTGAAVCAFAPSLPVLIGGRFLQGLGAGALIVGAQAALGDVLGPRERGRYLGLLGAVYALAAIGGPVLGGLAVDHLTWRAVFAVHLPLGALASALVLRGLPRAPGHPDRPFDVAGSASFAVLSLSVVLCGAALGRTGGLPPWTAPAAAALAAAAAIGWWVSARRAPAPVLPARLLTGRGTGVPALVSLLTGAALFGTVAFLPAAVQVVHGIPATTAGLTVTAAMAGMIVTSTLAGRRITRTGRYRAIPVAGAAGCAASLGALAVLGPGAPLPPLVAVLFLLGGGAGMVVQVMVLVAQNAAGPDELGSVTGTVTCLRQIGATLGVAVVGALLTGRGGSLLDPGTAGHALQVGSAVLAVAAGTAALLCLAVPAVPLRTRPGGTATGPVGATRSGPAAPAPPGHPHVRRPGRTRTAPVPPDGRTTR</sequence>
<evidence type="ECO:0000256" key="6">
    <source>
        <dbReference type="SAM" id="Phobius"/>
    </source>
</evidence>
<accession>A0ABN1XVX2</accession>
<feature type="transmembrane region" description="Helical" evidence="6">
    <location>
        <begin position="163"/>
        <end position="186"/>
    </location>
</feature>
<proteinExistence type="predicted"/>
<keyword evidence="4 6" id="KW-0472">Membrane</keyword>